<gene>
    <name evidence="1" type="ORF">J0A65_24015</name>
</gene>
<proteinExistence type="predicted"/>
<name>A0ABS3D0P3_9ALTE</name>
<evidence type="ECO:0000313" key="1">
    <source>
        <dbReference type="EMBL" id="MBN7822951.1"/>
    </source>
</evidence>
<dbReference type="RefSeq" id="WP_206596787.1">
    <property type="nucleotide sequence ID" value="NZ_JAFKCS010000286.1"/>
</dbReference>
<reference evidence="1 2" key="1">
    <citation type="submission" date="2021-03" db="EMBL/GenBank/DDBJ databases">
        <title>novel species isolated from a fishpond in China.</title>
        <authorList>
            <person name="Lu H."/>
            <person name="Cai Z."/>
        </authorList>
    </citation>
    <scope>NUCLEOTIDE SEQUENCE [LARGE SCALE GENOMIC DNA]</scope>
    <source>
        <strain evidence="1 2">Y57</strain>
    </source>
</reference>
<keyword evidence="2" id="KW-1185">Reference proteome</keyword>
<feature type="non-terminal residue" evidence="1">
    <location>
        <position position="203"/>
    </location>
</feature>
<protein>
    <submittedName>
        <fullName evidence="1">Uncharacterized protein</fullName>
    </submittedName>
</protein>
<accession>A0ABS3D0P3</accession>
<comment type="caution">
    <text evidence="1">The sequence shown here is derived from an EMBL/GenBank/DDBJ whole genome shotgun (WGS) entry which is preliminary data.</text>
</comment>
<sequence>MLAILGLLAWQLVQEHRQLLGSQKQLSLSYGEQLAKHLSLSMRLKAQAGQAMLHSAEDAKHSDAELLGTLRSIFPTLSSMAWFDANGQLLSDSFASANDRSFIRNQLQRSASAAYHFAFSAQDGGALYLLLRQADGSHRVLRMSTKALRNWLREQHQSEHDWLLEDQQSLRVIARADHLQQAAGSIAPVTGAEQAQSLAQIPL</sequence>
<organism evidence="1 2">
    <name type="scientific">Bowmanella yangjiangensis</name>
    <dbReference type="NCBI Taxonomy" id="2811230"/>
    <lineage>
        <taxon>Bacteria</taxon>
        <taxon>Pseudomonadati</taxon>
        <taxon>Pseudomonadota</taxon>
        <taxon>Gammaproteobacteria</taxon>
        <taxon>Alteromonadales</taxon>
        <taxon>Alteromonadaceae</taxon>
        <taxon>Bowmanella</taxon>
    </lineage>
</organism>
<dbReference type="Proteomes" id="UP000663992">
    <property type="component" value="Unassembled WGS sequence"/>
</dbReference>
<evidence type="ECO:0000313" key="2">
    <source>
        <dbReference type="Proteomes" id="UP000663992"/>
    </source>
</evidence>
<dbReference type="EMBL" id="JAFKCS010000286">
    <property type="protein sequence ID" value="MBN7822951.1"/>
    <property type="molecule type" value="Genomic_DNA"/>
</dbReference>